<comment type="caution">
    <text evidence="10">The sequence shown here is derived from an EMBL/GenBank/DDBJ whole genome shotgun (WGS) entry which is preliminary data.</text>
</comment>
<organism evidence="10 11">
    <name type="scientific">Leucothrix pacifica</name>
    <dbReference type="NCBI Taxonomy" id="1247513"/>
    <lineage>
        <taxon>Bacteria</taxon>
        <taxon>Pseudomonadati</taxon>
        <taxon>Pseudomonadota</taxon>
        <taxon>Gammaproteobacteria</taxon>
        <taxon>Thiotrichales</taxon>
        <taxon>Thiotrichaceae</taxon>
        <taxon>Leucothrix</taxon>
    </lineage>
</organism>
<keyword evidence="4 9" id="KW-0808">Transferase</keyword>
<evidence type="ECO:0000256" key="1">
    <source>
        <dbReference type="ARBA" id="ARBA00000142"/>
    </source>
</evidence>
<evidence type="ECO:0000256" key="3">
    <source>
        <dbReference type="ARBA" id="ARBA00022603"/>
    </source>
</evidence>
<evidence type="ECO:0000256" key="5">
    <source>
        <dbReference type="ARBA" id="ARBA00022691"/>
    </source>
</evidence>
<dbReference type="GO" id="GO:0043527">
    <property type="term" value="C:tRNA methyltransferase complex"/>
    <property type="evidence" value="ECO:0007669"/>
    <property type="project" value="TreeGrafter"/>
</dbReference>
<evidence type="ECO:0000313" key="11">
    <source>
        <dbReference type="Proteomes" id="UP000245539"/>
    </source>
</evidence>
<dbReference type="SUPFAM" id="SSF53335">
    <property type="entry name" value="S-adenosyl-L-methionine-dependent methyltransferases"/>
    <property type="match status" value="1"/>
</dbReference>
<feature type="binding site" evidence="9">
    <location>
        <begin position="207"/>
        <end position="210"/>
    </location>
    <ligand>
        <name>substrate</name>
    </ligand>
</feature>
<feature type="binding site" evidence="9">
    <location>
        <position position="59"/>
    </location>
    <ligand>
        <name>S-adenosyl-L-methionine</name>
        <dbReference type="ChEBI" id="CHEBI:59789"/>
    </ligand>
</feature>
<feature type="binding site" evidence="9">
    <location>
        <position position="84"/>
    </location>
    <ligand>
        <name>S-adenosyl-L-methionine</name>
        <dbReference type="ChEBI" id="CHEBI:59789"/>
    </ligand>
</feature>
<sequence length="228" mass="25806">MTDTSHHRPLRSFVLRQGRLTTGQKLALETQWPKFGIEFSGKPLDFAAEFGRTAPITLEIGFGNGDSLAKMAAASPERDFFGIEVHRPGVGHLLHLVGDGELTNVRVMHHDAVEIINQMIPDGTLDRVQIYFPDPWHKARHNKRRIVKPEFVALLATKLQKGGILHLATDWEDYAIQMLEVMTAAPDYKNMAEKGGYAERPDYRPLTKFENRGIKLGHGVWDLLFERV</sequence>
<comment type="pathway">
    <text evidence="7 9">tRNA modification; N(7)-methylguanine-tRNA biosynthesis.</text>
</comment>
<keyword evidence="6 9" id="KW-0819">tRNA processing</keyword>
<dbReference type="PANTHER" id="PTHR23417:SF14">
    <property type="entry name" value="PENTACOTRIPEPTIDE-REPEAT REGION OF PRORP DOMAIN-CONTAINING PROTEIN"/>
    <property type="match status" value="1"/>
</dbReference>
<feature type="binding site" evidence="9">
    <location>
        <position position="134"/>
    </location>
    <ligand>
        <name>S-adenosyl-L-methionine</name>
        <dbReference type="ChEBI" id="CHEBI:59789"/>
    </ligand>
</feature>
<keyword evidence="5 9" id="KW-0949">S-adenosyl-L-methionine</keyword>
<dbReference type="Proteomes" id="UP000245539">
    <property type="component" value="Unassembled WGS sequence"/>
</dbReference>
<comment type="catalytic activity">
    <reaction evidence="1 9">
        <text>guanosine(46) in tRNA + S-adenosyl-L-methionine = N(7)-methylguanosine(46) in tRNA + S-adenosyl-L-homocysteine</text>
        <dbReference type="Rhea" id="RHEA:42708"/>
        <dbReference type="Rhea" id="RHEA-COMP:10188"/>
        <dbReference type="Rhea" id="RHEA-COMP:10189"/>
        <dbReference type="ChEBI" id="CHEBI:57856"/>
        <dbReference type="ChEBI" id="CHEBI:59789"/>
        <dbReference type="ChEBI" id="CHEBI:74269"/>
        <dbReference type="ChEBI" id="CHEBI:74480"/>
        <dbReference type="EC" id="2.1.1.33"/>
    </reaction>
</comment>
<dbReference type="AlphaFoldDB" id="A0A317CKY8"/>
<feature type="binding site" evidence="9">
    <location>
        <position position="138"/>
    </location>
    <ligand>
        <name>substrate</name>
    </ligand>
</feature>
<keyword evidence="3 9" id="KW-0489">Methyltransferase</keyword>
<proteinExistence type="inferred from homology"/>
<dbReference type="NCBIfam" id="TIGR00091">
    <property type="entry name" value="tRNA (guanosine(46)-N7)-methyltransferase TrmB"/>
    <property type="match status" value="1"/>
</dbReference>
<name>A0A317CKY8_9GAMM</name>
<dbReference type="EMBL" id="QGKM01000014">
    <property type="protein sequence ID" value="PWQ98857.1"/>
    <property type="molecule type" value="Genomic_DNA"/>
</dbReference>
<evidence type="ECO:0000256" key="9">
    <source>
        <dbReference type="HAMAP-Rule" id="MF_01057"/>
    </source>
</evidence>
<dbReference type="UniPathway" id="UPA00989"/>
<evidence type="ECO:0000256" key="6">
    <source>
        <dbReference type="ARBA" id="ARBA00022694"/>
    </source>
</evidence>
<accession>A0A317CKY8</accession>
<feature type="binding site" evidence="9">
    <location>
        <position position="170"/>
    </location>
    <ligand>
        <name>substrate</name>
    </ligand>
</feature>
<dbReference type="EC" id="2.1.1.33" evidence="9"/>
<dbReference type="OrthoDB" id="9802090at2"/>
<dbReference type="InterPro" id="IPR029063">
    <property type="entry name" value="SAM-dependent_MTases_sf"/>
</dbReference>
<dbReference type="Gene3D" id="3.40.50.150">
    <property type="entry name" value="Vaccinia Virus protein VP39"/>
    <property type="match status" value="1"/>
</dbReference>
<dbReference type="FunFam" id="3.40.50.150:FF:000035">
    <property type="entry name" value="tRNA (guanine-N(7)-)-methyltransferase"/>
    <property type="match status" value="1"/>
</dbReference>
<dbReference type="PANTHER" id="PTHR23417">
    <property type="entry name" value="3-DEOXY-D-MANNO-OCTULOSONIC-ACID TRANSFERASE/TRNA GUANINE-N 7 - -METHYLTRANSFERASE"/>
    <property type="match status" value="1"/>
</dbReference>
<gene>
    <name evidence="9" type="primary">trmB</name>
    <name evidence="10" type="ORF">DKW60_07375</name>
</gene>
<keyword evidence="11" id="KW-1185">Reference proteome</keyword>
<comment type="similarity">
    <text evidence="8 9">Belongs to the class I-like SAM-binding methyltransferase superfamily. TrmB family.</text>
</comment>
<evidence type="ECO:0000256" key="4">
    <source>
        <dbReference type="ARBA" id="ARBA00022679"/>
    </source>
</evidence>
<dbReference type="GO" id="GO:0008176">
    <property type="term" value="F:tRNA (guanine(46)-N7)-methyltransferase activity"/>
    <property type="evidence" value="ECO:0007669"/>
    <property type="project" value="UniProtKB-UniRule"/>
</dbReference>
<dbReference type="InterPro" id="IPR055361">
    <property type="entry name" value="tRNA_methyltr_TrmB_bact"/>
</dbReference>
<comment type="function">
    <text evidence="2 9">Catalyzes the formation of N(7)-methylguanine at position 46 (m7G46) in tRNA.</text>
</comment>
<protein>
    <recommendedName>
        <fullName evidence="9">tRNA (guanine-N(7)-)-methyltransferase</fullName>
        <ecNumber evidence="9">2.1.1.33</ecNumber>
    </recommendedName>
    <alternativeName>
        <fullName evidence="9">tRNA (guanine(46)-N(7))-methyltransferase</fullName>
    </alternativeName>
    <alternativeName>
        <fullName evidence="9">tRNA(m7G46)-methyltransferase</fullName>
    </alternativeName>
</protein>
<reference evidence="10 11" key="1">
    <citation type="submission" date="2018-05" db="EMBL/GenBank/DDBJ databases">
        <title>Leucothrix arctica sp. nov., isolated from Arctic seawater.</title>
        <authorList>
            <person name="Choi A."/>
            <person name="Baek K."/>
        </authorList>
    </citation>
    <scope>NUCLEOTIDE SEQUENCE [LARGE SCALE GENOMIC DNA]</scope>
    <source>
        <strain evidence="10 11">JCM 18388</strain>
    </source>
</reference>
<dbReference type="Pfam" id="PF02390">
    <property type="entry name" value="Methyltransf_4"/>
    <property type="match status" value="1"/>
</dbReference>
<evidence type="ECO:0000256" key="7">
    <source>
        <dbReference type="ARBA" id="ARBA00060552"/>
    </source>
</evidence>
<feature type="region of interest" description="Interaction with RNA" evidence="9">
    <location>
        <begin position="140"/>
        <end position="145"/>
    </location>
</feature>
<evidence type="ECO:0000256" key="8">
    <source>
        <dbReference type="ARBA" id="ARBA00060767"/>
    </source>
</evidence>
<dbReference type="InterPro" id="IPR003358">
    <property type="entry name" value="tRNA_(Gua-N-7)_MeTrfase_Trmb"/>
</dbReference>
<dbReference type="PROSITE" id="PS51625">
    <property type="entry name" value="SAM_MT_TRMB"/>
    <property type="match status" value="1"/>
</dbReference>
<feature type="binding site" evidence="9">
    <location>
        <position position="111"/>
    </location>
    <ligand>
        <name>S-adenosyl-L-methionine</name>
        <dbReference type="ChEBI" id="CHEBI:59789"/>
    </ligand>
</feature>
<evidence type="ECO:0000256" key="2">
    <source>
        <dbReference type="ARBA" id="ARBA00003015"/>
    </source>
</evidence>
<dbReference type="HAMAP" id="MF_01057">
    <property type="entry name" value="tRNA_methyltr_TrmB"/>
    <property type="match status" value="1"/>
</dbReference>
<evidence type="ECO:0000313" key="10">
    <source>
        <dbReference type="EMBL" id="PWQ98857.1"/>
    </source>
</evidence>
<dbReference type="RefSeq" id="WP_109837019.1">
    <property type="nucleotide sequence ID" value="NZ_QGKM01000014.1"/>
</dbReference>